<keyword evidence="3" id="KW-1185">Reference proteome</keyword>
<evidence type="ECO:0000313" key="2">
    <source>
        <dbReference type="EMBL" id="KAA9162127.1"/>
    </source>
</evidence>
<dbReference type="RefSeq" id="WP_144747198.1">
    <property type="nucleotide sequence ID" value="NZ_VMNW02000014.1"/>
</dbReference>
<reference evidence="2" key="1">
    <citation type="submission" date="2019-09" db="EMBL/GenBank/DDBJ databases">
        <authorList>
            <person name="Teo W.F.A."/>
            <person name="Duangmal K."/>
        </authorList>
    </citation>
    <scope>NUCLEOTIDE SEQUENCE [LARGE SCALE GENOMIC DNA]</scope>
    <source>
        <strain evidence="2">K81G1</strain>
    </source>
</reference>
<feature type="signal peptide" evidence="1">
    <location>
        <begin position="1"/>
        <end position="23"/>
    </location>
</feature>
<dbReference type="EMBL" id="VMNW02000014">
    <property type="protein sequence ID" value="KAA9162127.1"/>
    <property type="molecule type" value="Genomic_DNA"/>
</dbReference>
<feature type="chain" id="PRO_5038774722" evidence="1">
    <location>
        <begin position="24"/>
        <end position="263"/>
    </location>
</feature>
<dbReference type="AlphaFoldDB" id="A0A5N0V6Z1"/>
<comment type="caution">
    <text evidence="2">The sequence shown here is derived from an EMBL/GenBank/DDBJ whole genome shotgun (WGS) entry which is preliminary data.</text>
</comment>
<name>A0A5N0V6Z1_9PSEU</name>
<evidence type="ECO:0000256" key="1">
    <source>
        <dbReference type="SAM" id="SignalP"/>
    </source>
</evidence>
<dbReference type="OrthoDB" id="3679856at2"/>
<keyword evidence="1" id="KW-0732">Signal</keyword>
<organism evidence="2 3">
    <name type="scientific">Amycolatopsis acidicola</name>
    <dbReference type="NCBI Taxonomy" id="2596893"/>
    <lineage>
        <taxon>Bacteria</taxon>
        <taxon>Bacillati</taxon>
        <taxon>Actinomycetota</taxon>
        <taxon>Actinomycetes</taxon>
        <taxon>Pseudonocardiales</taxon>
        <taxon>Pseudonocardiaceae</taxon>
        <taxon>Amycolatopsis</taxon>
    </lineage>
</organism>
<proteinExistence type="predicted"/>
<dbReference type="Proteomes" id="UP000319769">
    <property type="component" value="Unassembled WGS sequence"/>
</dbReference>
<protein>
    <submittedName>
        <fullName evidence="2">Uncharacterized protein</fullName>
    </submittedName>
</protein>
<gene>
    <name evidence="2" type="ORF">FPZ12_012900</name>
</gene>
<evidence type="ECO:0000313" key="3">
    <source>
        <dbReference type="Proteomes" id="UP000319769"/>
    </source>
</evidence>
<accession>A0A5N0V6Z1</accession>
<sequence length="263" mass="28132">MRAAFVTFLTALLCLGLAPAANAVTCANTLSCSAADINRMTMGERLDFVRGLSAGPAAEIAPGYPRRWGNIEGIIEFFTDRGMGATGSWVSYVDAGILEGIERGIAIASGRSTDTFGNPGSQLWASYLLRLGAGELSGRAAHDLAWSQAEQASTEHGVVLAEHVHGLRPSDAEERFYQFSDFYRWMLRSRPAVLDVLAPPTQGGKQLTFLDWFTDVTNDVPTRKGAALAYDLGQFDAPAGTVDLVAVAAAYARYLSADYLAAV</sequence>